<dbReference type="InterPro" id="IPR013249">
    <property type="entry name" value="RNA_pol_sigma70_r4_t2"/>
</dbReference>
<dbReference type="RefSeq" id="WP_187964970.1">
    <property type="nucleotide sequence ID" value="NZ_JACVDC010000015.1"/>
</dbReference>
<dbReference type="SUPFAM" id="SSF88946">
    <property type="entry name" value="Sigma2 domain of RNA polymerase sigma factors"/>
    <property type="match status" value="1"/>
</dbReference>
<gene>
    <name evidence="7" type="ORF">IBL28_07585</name>
</gene>
<dbReference type="SUPFAM" id="SSF88659">
    <property type="entry name" value="Sigma3 and sigma4 domains of RNA polymerase sigma factors"/>
    <property type="match status" value="1"/>
</dbReference>
<comment type="caution">
    <text evidence="7">The sequence shown here is derived from an EMBL/GenBank/DDBJ whole genome shotgun (WGS) entry which is preliminary data.</text>
</comment>
<proteinExistence type="inferred from homology"/>
<organism evidence="7 8">
    <name type="scientific">Sinomicrobium weinanense</name>
    <dbReference type="NCBI Taxonomy" id="2842200"/>
    <lineage>
        <taxon>Bacteria</taxon>
        <taxon>Pseudomonadati</taxon>
        <taxon>Bacteroidota</taxon>
        <taxon>Flavobacteriia</taxon>
        <taxon>Flavobacteriales</taxon>
        <taxon>Flavobacteriaceae</taxon>
        <taxon>Sinomicrobium</taxon>
    </lineage>
</organism>
<dbReference type="GO" id="GO:0016987">
    <property type="term" value="F:sigma factor activity"/>
    <property type="evidence" value="ECO:0007669"/>
    <property type="project" value="UniProtKB-KW"/>
</dbReference>
<feature type="domain" description="RNA polymerase sigma-70 region 2" evidence="5">
    <location>
        <begin position="26"/>
        <end position="91"/>
    </location>
</feature>
<dbReference type="GO" id="GO:0003677">
    <property type="term" value="F:DNA binding"/>
    <property type="evidence" value="ECO:0007669"/>
    <property type="project" value="InterPro"/>
</dbReference>
<evidence type="ECO:0000256" key="1">
    <source>
        <dbReference type="ARBA" id="ARBA00010641"/>
    </source>
</evidence>
<comment type="similarity">
    <text evidence="1">Belongs to the sigma-70 factor family. ECF subfamily.</text>
</comment>
<dbReference type="Gene3D" id="1.10.1740.10">
    <property type="match status" value="1"/>
</dbReference>
<evidence type="ECO:0000256" key="2">
    <source>
        <dbReference type="ARBA" id="ARBA00023015"/>
    </source>
</evidence>
<dbReference type="InterPro" id="IPR014327">
    <property type="entry name" value="RNA_pol_sigma70_bacteroid"/>
</dbReference>
<keyword evidence="2" id="KW-0805">Transcription regulation</keyword>
<keyword evidence="8" id="KW-1185">Reference proteome</keyword>
<name>A0A926JR93_9FLAO</name>
<dbReference type="NCBIfam" id="TIGR02937">
    <property type="entry name" value="sigma70-ECF"/>
    <property type="match status" value="1"/>
</dbReference>
<feature type="domain" description="RNA polymerase sigma factor 70 region 4 type 2" evidence="6">
    <location>
        <begin position="123"/>
        <end position="172"/>
    </location>
</feature>
<evidence type="ECO:0000313" key="7">
    <source>
        <dbReference type="EMBL" id="MBC9795822.1"/>
    </source>
</evidence>
<dbReference type="InterPro" id="IPR039425">
    <property type="entry name" value="RNA_pol_sigma-70-like"/>
</dbReference>
<evidence type="ECO:0000256" key="3">
    <source>
        <dbReference type="ARBA" id="ARBA00023082"/>
    </source>
</evidence>
<dbReference type="AlphaFoldDB" id="A0A926JR93"/>
<dbReference type="NCBIfam" id="TIGR02985">
    <property type="entry name" value="Sig70_bacteroi1"/>
    <property type="match status" value="1"/>
</dbReference>
<dbReference type="GO" id="GO:0006352">
    <property type="term" value="P:DNA-templated transcription initiation"/>
    <property type="evidence" value="ECO:0007669"/>
    <property type="project" value="InterPro"/>
</dbReference>
<evidence type="ECO:0000313" key="8">
    <source>
        <dbReference type="Proteomes" id="UP000653730"/>
    </source>
</evidence>
<dbReference type="Pfam" id="PF08281">
    <property type="entry name" value="Sigma70_r4_2"/>
    <property type="match status" value="1"/>
</dbReference>
<evidence type="ECO:0000259" key="5">
    <source>
        <dbReference type="Pfam" id="PF04542"/>
    </source>
</evidence>
<evidence type="ECO:0000256" key="4">
    <source>
        <dbReference type="ARBA" id="ARBA00023163"/>
    </source>
</evidence>
<dbReference type="Gene3D" id="1.10.10.10">
    <property type="entry name" value="Winged helix-like DNA-binding domain superfamily/Winged helix DNA-binding domain"/>
    <property type="match status" value="1"/>
</dbReference>
<dbReference type="Pfam" id="PF04542">
    <property type="entry name" value="Sigma70_r2"/>
    <property type="match status" value="1"/>
</dbReference>
<keyword evidence="3" id="KW-0731">Sigma factor</keyword>
<dbReference type="InterPro" id="IPR013324">
    <property type="entry name" value="RNA_pol_sigma_r3/r4-like"/>
</dbReference>
<dbReference type="CDD" id="cd06171">
    <property type="entry name" value="Sigma70_r4"/>
    <property type="match status" value="1"/>
</dbReference>
<keyword evidence="4" id="KW-0804">Transcription</keyword>
<sequence length="203" mass="23906">MNTEPNNNDRLISLLKQGDEKAYEYLMDRYYRKLCIYANSLTNDSLTAEDIVQNVFIRLWKKRHLLTIRTSLKSFLYRSVHNEYIDQYRKNVALLNVEKRYIEHLNAIIEPEEAQGNEKLIKQVFEAIQNLPPRCKEVFMLSKKNGLTNIEISEYLGISINTVENQIGKAFKILRKSLKNGFYSLFLLYGQGWIKKDCAKNTR</sequence>
<dbReference type="EMBL" id="JACVDC010000015">
    <property type="protein sequence ID" value="MBC9795822.1"/>
    <property type="molecule type" value="Genomic_DNA"/>
</dbReference>
<dbReference type="PANTHER" id="PTHR43133:SF46">
    <property type="entry name" value="RNA POLYMERASE SIGMA-70 FACTOR ECF SUBFAMILY"/>
    <property type="match status" value="1"/>
</dbReference>
<dbReference type="InterPro" id="IPR036388">
    <property type="entry name" value="WH-like_DNA-bd_sf"/>
</dbReference>
<dbReference type="InterPro" id="IPR007627">
    <property type="entry name" value="RNA_pol_sigma70_r2"/>
</dbReference>
<dbReference type="InterPro" id="IPR013325">
    <property type="entry name" value="RNA_pol_sigma_r2"/>
</dbReference>
<dbReference type="Proteomes" id="UP000653730">
    <property type="component" value="Unassembled WGS sequence"/>
</dbReference>
<reference evidence="7 8" key="1">
    <citation type="submission" date="2020-09" db="EMBL/GenBank/DDBJ databases">
        <title>Sinomicrobium weinanense sp. nov., a halophilic bacteria isolated from saline-alkali soil.</title>
        <authorList>
            <person name="Wu P."/>
            <person name="Ren H."/>
            <person name="Mei Y."/>
            <person name="Liang Y."/>
            <person name="Chen Z."/>
        </authorList>
    </citation>
    <scope>NUCLEOTIDE SEQUENCE [LARGE SCALE GENOMIC DNA]</scope>
    <source>
        <strain evidence="7 8">FJxs</strain>
    </source>
</reference>
<dbReference type="InterPro" id="IPR014284">
    <property type="entry name" value="RNA_pol_sigma-70_dom"/>
</dbReference>
<protein>
    <submittedName>
        <fullName evidence="7">RNA polymerase sigma-70 factor</fullName>
    </submittedName>
</protein>
<dbReference type="PANTHER" id="PTHR43133">
    <property type="entry name" value="RNA POLYMERASE ECF-TYPE SIGMA FACTO"/>
    <property type="match status" value="1"/>
</dbReference>
<accession>A0A926JR93</accession>
<evidence type="ECO:0000259" key="6">
    <source>
        <dbReference type="Pfam" id="PF08281"/>
    </source>
</evidence>